<evidence type="ECO:0000313" key="1">
    <source>
        <dbReference type="EMBL" id="PNG99600.1"/>
    </source>
</evidence>
<organism evidence="1 2">
    <name type="scientific">Tetrabaena socialis</name>
    <dbReference type="NCBI Taxonomy" id="47790"/>
    <lineage>
        <taxon>Eukaryota</taxon>
        <taxon>Viridiplantae</taxon>
        <taxon>Chlorophyta</taxon>
        <taxon>core chlorophytes</taxon>
        <taxon>Chlorophyceae</taxon>
        <taxon>CS clade</taxon>
        <taxon>Chlamydomonadales</taxon>
        <taxon>Tetrabaenaceae</taxon>
        <taxon>Tetrabaena</taxon>
    </lineage>
</organism>
<dbReference type="Gene3D" id="2.130.10.10">
    <property type="entry name" value="YVTN repeat-like/Quinoprotein amine dehydrogenase"/>
    <property type="match status" value="1"/>
</dbReference>
<dbReference type="AlphaFoldDB" id="A0A2J7ZH54"/>
<keyword evidence="2" id="KW-1185">Reference proteome</keyword>
<proteinExistence type="predicted"/>
<protein>
    <submittedName>
        <fullName evidence="1">Uncharacterized protein</fullName>
    </submittedName>
</protein>
<dbReference type="InterPro" id="IPR015943">
    <property type="entry name" value="WD40/YVTN_repeat-like_dom_sf"/>
</dbReference>
<reference evidence="1 2" key="1">
    <citation type="journal article" date="2017" name="Mol. Biol. Evol.">
        <title>The 4-celled Tetrabaena socialis nuclear genome reveals the essential components for genetic control of cell number at the origin of multicellularity in the volvocine lineage.</title>
        <authorList>
            <person name="Featherston J."/>
            <person name="Arakaki Y."/>
            <person name="Hanschen E.R."/>
            <person name="Ferris P.J."/>
            <person name="Michod R.E."/>
            <person name="Olson B.J.S.C."/>
            <person name="Nozaki H."/>
            <person name="Durand P.M."/>
        </authorList>
    </citation>
    <scope>NUCLEOTIDE SEQUENCE [LARGE SCALE GENOMIC DNA]</scope>
    <source>
        <strain evidence="1 2">NIES-571</strain>
    </source>
</reference>
<dbReference type="PANTHER" id="PTHR45521">
    <property type="entry name" value="TSET COMPLEX MEMBER TSTF"/>
    <property type="match status" value="1"/>
</dbReference>
<sequence>MLTLKAFQPASDKVRQAEFHPVLPWIVSATKSDHVCVWDWRTKQDSPPYPVTVGTFQYAPAFVWPHPPPPALWGGRATSS</sequence>
<dbReference type="EMBL" id="PGGS01002510">
    <property type="protein sequence ID" value="PNG99600.1"/>
    <property type="molecule type" value="Genomic_DNA"/>
</dbReference>
<dbReference type="InterPro" id="IPR036322">
    <property type="entry name" value="WD40_repeat_dom_sf"/>
</dbReference>
<gene>
    <name evidence="1" type="ORF">TSOC_014617</name>
</gene>
<evidence type="ECO:0000313" key="2">
    <source>
        <dbReference type="Proteomes" id="UP000236333"/>
    </source>
</evidence>
<accession>A0A2J7ZH54</accession>
<name>A0A2J7ZH54_9CHLO</name>
<dbReference type="InterPro" id="IPR053290">
    <property type="entry name" value="TSET_complex_member"/>
</dbReference>
<dbReference type="OrthoDB" id="509637at2759"/>
<dbReference type="SUPFAM" id="SSF50978">
    <property type="entry name" value="WD40 repeat-like"/>
    <property type="match status" value="1"/>
</dbReference>
<dbReference type="PANTHER" id="PTHR45521:SF2">
    <property type="entry name" value="TRANSDUCIN_WD40 REPEAT-LIKE SUPERFAMILY PROTEIN"/>
    <property type="match status" value="1"/>
</dbReference>
<comment type="caution">
    <text evidence="1">The sequence shown here is derived from an EMBL/GenBank/DDBJ whole genome shotgun (WGS) entry which is preliminary data.</text>
</comment>
<dbReference type="Proteomes" id="UP000236333">
    <property type="component" value="Unassembled WGS sequence"/>
</dbReference>